<accession>A0A9X1XA54</accession>
<dbReference type="RefSeq" id="WP_245131152.1">
    <property type="nucleotide sequence ID" value="NZ_JALJEJ010000007.1"/>
</dbReference>
<proteinExistence type="predicted"/>
<organism evidence="8 9">
    <name type="scientific">Mucilaginibacter straminoryzae</name>
    <dbReference type="NCBI Taxonomy" id="2932774"/>
    <lineage>
        <taxon>Bacteria</taxon>
        <taxon>Pseudomonadati</taxon>
        <taxon>Bacteroidota</taxon>
        <taxon>Sphingobacteriia</taxon>
        <taxon>Sphingobacteriales</taxon>
        <taxon>Sphingobacteriaceae</taxon>
        <taxon>Mucilaginibacter</taxon>
    </lineage>
</organism>
<dbReference type="Pfam" id="PF00355">
    <property type="entry name" value="Rieske"/>
    <property type="match status" value="1"/>
</dbReference>
<keyword evidence="5" id="KW-1015">Disulfide bond</keyword>
<dbReference type="PROSITE" id="PS51296">
    <property type="entry name" value="RIESKE"/>
    <property type="match status" value="1"/>
</dbReference>
<dbReference type="InterPro" id="IPR014349">
    <property type="entry name" value="Rieske_Fe-S_prot"/>
</dbReference>
<protein>
    <submittedName>
        <fullName evidence="8">Rieske (2Fe-2S) protein</fullName>
    </submittedName>
</protein>
<keyword evidence="1" id="KW-0001">2Fe-2S</keyword>
<dbReference type="SUPFAM" id="SSF50022">
    <property type="entry name" value="ISP domain"/>
    <property type="match status" value="1"/>
</dbReference>
<sequence>MERKEFLAKLGISLAAVCAGCSIASCGNGTKAGDPAPTNNNNGGGGNNALTADLTTELKSVGQSKVGNGIIVVRIADGNTPAAFTAVQVACTHQGTAINYNNGQGIFICPNHGSQFSQTGAVLLGPATQSLTKYTVAINGSTLTAS</sequence>
<keyword evidence="9" id="KW-1185">Reference proteome</keyword>
<evidence type="ECO:0000313" key="8">
    <source>
        <dbReference type="EMBL" id="MCJ8210994.1"/>
    </source>
</evidence>
<dbReference type="PROSITE" id="PS51257">
    <property type="entry name" value="PROKAR_LIPOPROTEIN"/>
    <property type="match status" value="1"/>
</dbReference>
<dbReference type="GO" id="GO:0051537">
    <property type="term" value="F:2 iron, 2 sulfur cluster binding"/>
    <property type="evidence" value="ECO:0007669"/>
    <property type="project" value="UniProtKB-KW"/>
</dbReference>
<name>A0A9X1XA54_9SPHI</name>
<dbReference type="Gene3D" id="2.102.10.10">
    <property type="entry name" value="Rieske [2Fe-2S] iron-sulphur domain"/>
    <property type="match status" value="1"/>
</dbReference>
<evidence type="ECO:0000256" key="6">
    <source>
        <dbReference type="ARBA" id="ARBA00034078"/>
    </source>
</evidence>
<keyword evidence="3" id="KW-0408">Iron</keyword>
<dbReference type="GO" id="GO:0046872">
    <property type="term" value="F:metal ion binding"/>
    <property type="evidence" value="ECO:0007669"/>
    <property type="project" value="UniProtKB-KW"/>
</dbReference>
<keyword evidence="2" id="KW-0479">Metal-binding</keyword>
<dbReference type="AlphaFoldDB" id="A0A9X1XA54"/>
<dbReference type="CDD" id="cd03467">
    <property type="entry name" value="Rieske"/>
    <property type="match status" value="1"/>
</dbReference>
<dbReference type="InterPro" id="IPR017941">
    <property type="entry name" value="Rieske_2Fe-2S"/>
</dbReference>
<keyword evidence="4" id="KW-0411">Iron-sulfur</keyword>
<dbReference type="InterPro" id="IPR036922">
    <property type="entry name" value="Rieske_2Fe-2S_sf"/>
</dbReference>
<evidence type="ECO:0000256" key="3">
    <source>
        <dbReference type="ARBA" id="ARBA00023004"/>
    </source>
</evidence>
<dbReference type="GO" id="GO:0016020">
    <property type="term" value="C:membrane"/>
    <property type="evidence" value="ECO:0007669"/>
    <property type="project" value="InterPro"/>
</dbReference>
<dbReference type="EMBL" id="JALJEJ010000007">
    <property type="protein sequence ID" value="MCJ8210994.1"/>
    <property type="molecule type" value="Genomic_DNA"/>
</dbReference>
<feature type="domain" description="Rieske" evidence="7">
    <location>
        <begin position="46"/>
        <end position="145"/>
    </location>
</feature>
<evidence type="ECO:0000256" key="4">
    <source>
        <dbReference type="ARBA" id="ARBA00023014"/>
    </source>
</evidence>
<reference evidence="8" key="1">
    <citation type="submission" date="2022-04" db="EMBL/GenBank/DDBJ databases">
        <title>Mucilaginibacter sp. RS28 isolated from freshwater.</title>
        <authorList>
            <person name="Ko S.-R."/>
        </authorList>
    </citation>
    <scope>NUCLEOTIDE SEQUENCE</scope>
    <source>
        <strain evidence="8">RS28</strain>
    </source>
</reference>
<dbReference type="PANTHER" id="PTHR10134">
    <property type="entry name" value="CYTOCHROME B-C1 COMPLEX SUBUNIT RIESKE, MITOCHONDRIAL"/>
    <property type="match status" value="1"/>
</dbReference>
<comment type="caution">
    <text evidence="8">The sequence shown here is derived from an EMBL/GenBank/DDBJ whole genome shotgun (WGS) entry which is preliminary data.</text>
</comment>
<evidence type="ECO:0000256" key="1">
    <source>
        <dbReference type="ARBA" id="ARBA00022714"/>
    </source>
</evidence>
<evidence type="ECO:0000256" key="5">
    <source>
        <dbReference type="ARBA" id="ARBA00023157"/>
    </source>
</evidence>
<comment type="cofactor">
    <cofactor evidence="6">
        <name>[2Fe-2S] cluster</name>
        <dbReference type="ChEBI" id="CHEBI:190135"/>
    </cofactor>
</comment>
<dbReference type="InterPro" id="IPR005805">
    <property type="entry name" value="Rieske_Fe-S_prot_C"/>
</dbReference>
<gene>
    <name evidence="8" type="ORF">MUY27_14845</name>
</gene>
<dbReference type="Proteomes" id="UP001139450">
    <property type="component" value="Unassembled WGS sequence"/>
</dbReference>
<evidence type="ECO:0000256" key="2">
    <source>
        <dbReference type="ARBA" id="ARBA00022723"/>
    </source>
</evidence>
<evidence type="ECO:0000259" key="7">
    <source>
        <dbReference type="PROSITE" id="PS51296"/>
    </source>
</evidence>
<dbReference type="PRINTS" id="PR00162">
    <property type="entry name" value="RIESKE"/>
</dbReference>
<evidence type="ECO:0000313" key="9">
    <source>
        <dbReference type="Proteomes" id="UP001139450"/>
    </source>
</evidence>